<name>A0ABS9ED48_9HYPH</name>
<evidence type="ECO:0000313" key="2">
    <source>
        <dbReference type="EMBL" id="MCF4099809.1"/>
    </source>
</evidence>
<proteinExistence type="predicted"/>
<feature type="compositionally biased region" description="Low complexity" evidence="1">
    <location>
        <begin position="66"/>
        <end position="76"/>
    </location>
</feature>
<organism evidence="2 3">
    <name type="scientific">Maritalea mediterranea</name>
    <dbReference type="NCBI Taxonomy" id="2909667"/>
    <lineage>
        <taxon>Bacteria</taxon>
        <taxon>Pseudomonadati</taxon>
        <taxon>Pseudomonadota</taxon>
        <taxon>Alphaproteobacteria</taxon>
        <taxon>Hyphomicrobiales</taxon>
        <taxon>Devosiaceae</taxon>
        <taxon>Maritalea</taxon>
    </lineage>
</organism>
<evidence type="ECO:0000256" key="1">
    <source>
        <dbReference type="SAM" id="MobiDB-lite"/>
    </source>
</evidence>
<protein>
    <submittedName>
        <fullName evidence="2">Uncharacterized protein</fullName>
    </submittedName>
</protein>
<feature type="compositionally biased region" description="Basic residues" evidence="1">
    <location>
        <begin position="77"/>
        <end position="87"/>
    </location>
</feature>
<dbReference type="RefSeq" id="WP_236115556.1">
    <property type="nucleotide sequence ID" value="NZ_JAKGTI010000004.1"/>
</dbReference>
<reference evidence="2 3" key="1">
    <citation type="submission" date="2022-01" db="EMBL/GenBank/DDBJ databases">
        <title>Maritalea mediterranea sp. nov., isolated from marine plastic residues from the Malva-rosa beach (Valencia, Spain).</title>
        <authorList>
            <person name="Vidal-Verdu A."/>
            <person name="Molina-Menor E."/>
            <person name="Pascual J."/>
            <person name="Pereto J."/>
            <person name="Porcar M."/>
        </authorList>
    </citation>
    <scope>NUCLEOTIDE SEQUENCE [LARGE SCALE GENOMIC DNA]</scope>
    <source>
        <strain evidence="2 3">P4.10X</strain>
    </source>
</reference>
<dbReference type="Proteomes" id="UP001201217">
    <property type="component" value="Unassembled WGS sequence"/>
</dbReference>
<sequence length="87" mass="9568">MSNLRTLKCKKCGSSFYAAEARDICQNCKGDYDRSKQEASDREARKSILKNPNTAEPQAVDPRTGQAAPKTPATKQTKSKSKSTSKE</sequence>
<gene>
    <name evidence="2" type="ORF">L1I42_15040</name>
</gene>
<comment type="caution">
    <text evidence="2">The sequence shown here is derived from an EMBL/GenBank/DDBJ whole genome shotgun (WGS) entry which is preliminary data.</text>
</comment>
<evidence type="ECO:0000313" key="3">
    <source>
        <dbReference type="Proteomes" id="UP001201217"/>
    </source>
</evidence>
<dbReference type="EMBL" id="JAKGTI010000004">
    <property type="protein sequence ID" value="MCF4099809.1"/>
    <property type="molecule type" value="Genomic_DNA"/>
</dbReference>
<keyword evidence="3" id="KW-1185">Reference proteome</keyword>
<feature type="compositionally biased region" description="Basic and acidic residues" evidence="1">
    <location>
        <begin position="31"/>
        <end position="46"/>
    </location>
</feature>
<feature type="region of interest" description="Disordered" evidence="1">
    <location>
        <begin position="31"/>
        <end position="87"/>
    </location>
</feature>
<accession>A0ABS9ED48</accession>